<name>A0AAN5D795_9BILA</name>
<keyword evidence="3" id="KW-1185">Reference proteome</keyword>
<sequence>LECIVPGCFHLIKMLSALFLEVSDDPRASGSAQSVDEEQLEPLTHSSMTANERELRHDTIQTVDLKVDDAAYGIGNHSVNPEHCRNEGEGVHDSRDE</sequence>
<accession>A0AAN5D795</accession>
<dbReference type="EMBL" id="BTRK01000006">
    <property type="protein sequence ID" value="GMR57833.1"/>
    <property type="molecule type" value="Genomic_DNA"/>
</dbReference>
<evidence type="ECO:0000256" key="1">
    <source>
        <dbReference type="SAM" id="MobiDB-lite"/>
    </source>
</evidence>
<protein>
    <submittedName>
        <fullName evidence="2">Uncharacterized protein</fullName>
    </submittedName>
</protein>
<feature type="region of interest" description="Disordered" evidence="1">
    <location>
        <begin position="74"/>
        <end position="97"/>
    </location>
</feature>
<reference evidence="3" key="1">
    <citation type="submission" date="2022-10" db="EMBL/GenBank/DDBJ databases">
        <title>Genome assembly of Pristionchus species.</title>
        <authorList>
            <person name="Yoshida K."/>
            <person name="Sommer R.J."/>
        </authorList>
    </citation>
    <scope>NUCLEOTIDE SEQUENCE [LARGE SCALE GENOMIC DNA]</scope>
    <source>
        <strain evidence="3">RS5460</strain>
    </source>
</reference>
<evidence type="ECO:0000313" key="3">
    <source>
        <dbReference type="Proteomes" id="UP001328107"/>
    </source>
</evidence>
<feature type="non-terminal residue" evidence="2">
    <location>
        <position position="97"/>
    </location>
</feature>
<evidence type="ECO:0000313" key="2">
    <source>
        <dbReference type="EMBL" id="GMR57833.1"/>
    </source>
</evidence>
<feature type="non-terminal residue" evidence="2">
    <location>
        <position position="1"/>
    </location>
</feature>
<feature type="compositionally biased region" description="Basic and acidic residues" evidence="1">
    <location>
        <begin position="80"/>
        <end position="97"/>
    </location>
</feature>
<dbReference type="Proteomes" id="UP001328107">
    <property type="component" value="Unassembled WGS sequence"/>
</dbReference>
<proteinExistence type="predicted"/>
<gene>
    <name evidence="2" type="ORF">PMAYCL1PPCAC_28028</name>
</gene>
<feature type="region of interest" description="Disordered" evidence="1">
    <location>
        <begin position="26"/>
        <end position="57"/>
    </location>
</feature>
<dbReference type="AlphaFoldDB" id="A0AAN5D795"/>
<organism evidence="2 3">
    <name type="scientific">Pristionchus mayeri</name>
    <dbReference type="NCBI Taxonomy" id="1317129"/>
    <lineage>
        <taxon>Eukaryota</taxon>
        <taxon>Metazoa</taxon>
        <taxon>Ecdysozoa</taxon>
        <taxon>Nematoda</taxon>
        <taxon>Chromadorea</taxon>
        <taxon>Rhabditida</taxon>
        <taxon>Rhabditina</taxon>
        <taxon>Diplogasteromorpha</taxon>
        <taxon>Diplogasteroidea</taxon>
        <taxon>Neodiplogasteridae</taxon>
        <taxon>Pristionchus</taxon>
    </lineage>
</organism>
<comment type="caution">
    <text evidence="2">The sequence shown here is derived from an EMBL/GenBank/DDBJ whole genome shotgun (WGS) entry which is preliminary data.</text>
</comment>